<feature type="region of interest" description="Disordered" evidence="1">
    <location>
        <begin position="60"/>
        <end position="97"/>
    </location>
</feature>
<evidence type="ECO:0000256" key="2">
    <source>
        <dbReference type="SAM" id="SignalP"/>
    </source>
</evidence>
<accession>A0ABQ8ES29</accession>
<gene>
    <name evidence="3" type="ORF">BASA50_001009</name>
</gene>
<sequence length="219" mass="25611">MRFKALVVAAMVITSVNAGLLDEAMDCVGRICRLRPRSSRGSQVHEQGSAITHDLAEHETELEPLQESARNESESEPTQNLLGDNSDTPQESEDTKKNRVCGSIKSKFFALWITIYDFDFAFWQEMTEFYYLIAGKKDDLKIKEIREWIEYNFKAIPRLKEIRTVYIGLERDHFELWERLIQKGCPTERLERISPVALKKKGYFPEWYDDNDEDIFDET</sequence>
<feature type="compositionally biased region" description="Polar residues" evidence="1">
    <location>
        <begin position="76"/>
        <end position="89"/>
    </location>
</feature>
<evidence type="ECO:0000313" key="4">
    <source>
        <dbReference type="Proteomes" id="UP001648503"/>
    </source>
</evidence>
<feature type="chain" id="PRO_5045317165" evidence="2">
    <location>
        <begin position="19"/>
        <end position="219"/>
    </location>
</feature>
<evidence type="ECO:0000256" key="1">
    <source>
        <dbReference type="SAM" id="MobiDB-lite"/>
    </source>
</evidence>
<dbReference type="Proteomes" id="UP001648503">
    <property type="component" value="Unassembled WGS sequence"/>
</dbReference>
<evidence type="ECO:0000313" key="3">
    <source>
        <dbReference type="EMBL" id="KAH6585675.1"/>
    </source>
</evidence>
<reference evidence="3 4" key="1">
    <citation type="submission" date="2021-02" db="EMBL/GenBank/DDBJ databases">
        <title>Variation within the Batrachochytrium salamandrivorans European outbreak.</title>
        <authorList>
            <person name="Kelly M."/>
            <person name="Pasmans F."/>
            <person name="Shea T.P."/>
            <person name="Munoz J.F."/>
            <person name="Carranza S."/>
            <person name="Cuomo C.A."/>
            <person name="Martel A."/>
        </authorList>
    </citation>
    <scope>NUCLEOTIDE SEQUENCE [LARGE SCALE GENOMIC DNA]</scope>
    <source>
        <strain evidence="3 4">AMFP18/2</strain>
    </source>
</reference>
<proteinExistence type="predicted"/>
<feature type="signal peptide" evidence="2">
    <location>
        <begin position="1"/>
        <end position="18"/>
    </location>
</feature>
<dbReference type="EMBL" id="JAFCIX010000579">
    <property type="protein sequence ID" value="KAH6585675.1"/>
    <property type="molecule type" value="Genomic_DNA"/>
</dbReference>
<keyword evidence="4" id="KW-1185">Reference proteome</keyword>
<comment type="caution">
    <text evidence="3">The sequence shown here is derived from an EMBL/GenBank/DDBJ whole genome shotgun (WGS) entry which is preliminary data.</text>
</comment>
<organism evidence="3 4">
    <name type="scientific">Batrachochytrium salamandrivorans</name>
    <dbReference type="NCBI Taxonomy" id="1357716"/>
    <lineage>
        <taxon>Eukaryota</taxon>
        <taxon>Fungi</taxon>
        <taxon>Fungi incertae sedis</taxon>
        <taxon>Chytridiomycota</taxon>
        <taxon>Chytridiomycota incertae sedis</taxon>
        <taxon>Chytridiomycetes</taxon>
        <taxon>Rhizophydiales</taxon>
        <taxon>Rhizophydiales incertae sedis</taxon>
        <taxon>Batrachochytrium</taxon>
    </lineage>
</organism>
<keyword evidence="2" id="KW-0732">Signal</keyword>
<protein>
    <submittedName>
        <fullName evidence="3">Uncharacterized protein</fullName>
    </submittedName>
</protein>
<name>A0ABQ8ES29_9FUNG</name>